<keyword evidence="2 3" id="KW-0802">TPR repeat</keyword>
<protein>
    <submittedName>
        <fullName evidence="4">Peptide transporter</fullName>
    </submittedName>
</protein>
<dbReference type="InterPro" id="IPR011990">
    <property type="entry name" value="TPR-like_helical_dom_sf"/>
</dbReference>
<dbReference type="RefSeq" id="WP_064274067.1">
    <property type="nucleotide sequence ID" value="NZ_LUTU01000005.1"/>
</dbReference>
<dbReference type="PANTHER" id="PTHR44943">
    <property type="entry name" value="CELLULOSE SYNTHASE OPERON PROTEIN C"/>
    <property type="match status" value="1"/>
</dbReference>
<dbReference type="OrthoDB" id="9778733at2"/>
<dbReference type="PROSITE" id="PS50005">
    <property type="entry name" value="TPR"/>
    <property type="match status" value="1"/>
</dbReference>
<comment type="caution">
    <text evidence="4">The sequence shown here is derived from an EMBL/GenBank/DDBJ whole genome shotgun (WGS) entry which is preliminary data.</text>
</comment>
<dbReference type="InterPro" id="IPR051685">
    <property type="entry name" value="Ycf3/AcsC/BcsC/TPR_MFPF"/>
</dbReference>
<dbReference type="Gene3D" id="1.25.40.10">
    <property type="entry name" value="Tetratricopeptide repeat domain"/>
    <property type="match status" value="1"/>
</dbReference>
<proteinExistence type="predicted"/>
<keyword evidence="1" id="KW-0677">Repeat</keyword>
<dbReference type="SUPFAM" id="SSF48452">
    <property type="entry name" value="TPR-like"/>
    <property type="match status" value="1"/>
</dbReference>
<evidence type="ECO:0000256" key="1">
    <source>
        <dbReference type="ARBA" id="ARBA00022737"/>
    </source>
</evidence>
<dbReference type="GO" id="GO:0016757">
    <property type="term" value="F:glycosyltransferase activity"/>
    <property type="evidence" value="ECO:0007669"/>
    <property type="project" value="InterPro"/>
</dbReference>
<dbReference type="Gene3D" id="3.40.50.2000">
    <property type="entry name" value="Glycogen Phosphorylase B"/>
    <property type="match status" value="1"/>
</dbReference>
<dbReference type="Pfam" id="PF14559">
    <property type="entry name" value="TPR_19"/>
    <property type="match status" value="1"/>
</dbReference>
<evidence type="ECO:0000313" key="5">
    <source>
        <dbReference type="Proteomes" id="UP000077786"/>
    </source>
</evidence>
<dbReference type="PATRIC" id="fig|38307.3.peg.1343"/>
<evidence type="ECO:0000256" key="3">
    <source>
        <dbReference type="PROSITE-ProRule" id="PRU00339"/>
    </source>
</evidence>
<dbReference type="EMBL" id="LUTU01000005">
    <property type="protein sequence ID" value="OAJ68600.1"/>
    <property type="molecule type" value="Genomic_DNA"/>
</dbReference>
<feature type="repeat" description="TPR" evidence="3">
    <location>
        <begin position="107"/>
        <end position="140"/>
    </location>
</feature>
<dbReference type="PANTHER" id="PTHR44943:SF8">
    <property type="entry name" value="TPR REPEAT-CONTAINING PROTEIN MJ0263"/>
    <property type="match status" value="1"/>
</dbReference>
<evidence type="ECO:0000256" key="2">
    <source>
        <dbReference type="ARBA" id="ARBA00022803"/>
    </source>
</evidence>
<organism evidence="4 5">
    <name type="scientific">Gluconobacter cerinus</name>
    <dbReference type="NCBI Taxonomy" id="38307"/>
    <lineage>
        <taxon>Bacteria</taxon>
        <taxon>Pseudomonadati</taxon>
        <taxon>Pseudomonadota</taxon>
        <taxon>Alphaproteobacteria</taxon>
        <taxon>Acetobacterales</taxon>
        <taxon>Acetobacteraceae</taxon>
        <taxon>Gluconobacter</taxon>
    </lineage>
</organism>
<accession>A0A1B6VN11</accession>
<name>A0A1B6VN11_9PROT</name>
<dbReference type="SUPFAM" id="SSF53756">
    <property type="entry name" value="UDP-Glycosyltransferase/glycogen phosphorylase"/>
    <property type="match status" value="1"/>
</dbReference>
<dbReference type="InterPro" id="IPR019734">
    <property type="entry name" value="TPR_rpt"/>
</dbReference>
<dbReference type="Proteomes" id="UP000077786">
    <property type="component" value="Unassembled WGS sequence"/>
</dbReference>
<dbReference type="Pfam" id="PF01075">
    <property type="entry name" value="Glyco_transf_9"/>
    <property type="match status" value="1"/>
</dbReference>
<sequence>MTASQSTSTTDGEALTRAENAIQAGNPKQALDILGPLPPSDAVHLAKGRAFFRSAQYAQAAIELEAASKPFGGHAITTLIEEAVSLRRRADLLLLIKECRRLSPQDTRLLDAYGTILMHMGRFDEADVAFRESLQRRPNDKNTLNLLVMNLTEQGRFDEALSIMDDLRRQHPEDWKIGCNTAAILNNIGRLEESANVYRETIPLAPYEPALRLNHSIAMLKSGRMAQGWTEHEWRFGVPGHTNLPKDTLLPNISPTLNLQGKRVLVTQEEGLGDTLMYLRYIPALARTGAVVHIWGSSTLADLCRRVEGVAVVQHGGDVPAFDYHCPFISLPRAFSATPDAMGAPVPYLTADPGKASQWKKSLKADRNLRVGLVWAGGARPENTGAQMVDRQRSMPLAALAPLADVEGVTFYSLQKDDAALQCLDFPAPLVDFMPQCLDMDDTAALVSCLDLIISVDTSMVHLAGALGKPVIMMDRFNNCWRWLHEREDSPWYPQMRIVRQTRFREWSDVVNRVKVLLEDAVQAQ</sequence>
<evidence type="ECO:0000313" key="4">
    <source>
        <dbReference type="EMBL" id="OAJ68600.1"/>
    </source>
</evidence>
<dbReference type="AlphaFoldDB" id="A0A1B6VN11"/>
<reference evidence="4 5" key="1">
    <citation type="submission" date="2016-03" db="EMBL/GenBank/DDBJ databases">
        <title>Draft genome sequence of Gluconobacter cerinus strain CECT 9110.</title>
        <authorList>
            <person name="Sainz F."/>
            <person name="Mas A."/>
            <person name="Torija M.J."/>
        </authorList>
    </citation>
    <scope>NUCLEOTIDE SEQUENCE [LARGE SCALE GENOMIC DNA]</scope>
    <source>
        <strain evidence="4 5">CECT 9110</strain>
    </source>
</reference>
<dbReference type="InterPro" id="IPR002201">
    <property type="entry name" value="Glyco_trans_9"/>
</dbReference>
<gene>
    <name evidence="4" type="ORF">A0123_01308</name>
</gene>